<proteinExistence type="predicted"/>
<dbReference type="eggNOG" id="COG5340">
    <property type="taxonomic scope" value="Bacteria"/>
</dbReference>
<evidence type="ECO:0000313" key="2">
    <source>
        <dbReference type="Proteomes" id="UP000017747"/>
    </source>
</evidence>
<keyword evidence="2" id="KW-1185">Reference proteome</keyword>
<dbReference type="RefSeq" id="WP_023383437.1">
    <property type="nucleotide sequence ID" value="NZ_AXUN02000018.1"/>
</dbReference>
<sequence length="229" mass="26441">MTFAGAIAETILRYPELKIIDSQIVYKEKFSEVSEQAFYKTLSRMEKKGEIFRIKKGVYCRPKIGRFGVVVSGETDILEHLLGKNKNNGIVIGYRMYSSHDLTTQVSKTVNVYSNVPYQENKVIKNVHAKRVELKFEPAVVRLIELLEVLEHFRSIEDLNKLKLYSFLEMSAKYYDDKLLQKVQKEIGYKKSTLASLKNVLDYFGISNSISHYLKGTSTYISINMEILK</sequence>
<name>V7IAQ5_9CLOT</name>
<organism evidence="1 2">
    <name type="scientific">Youngiibacter fragilis 232.1</name>
    <dbReference type="NCBI Taxonomy" id="994573"/>
    <lineage>
        <taxon>Bacteria</taxon>
        <taxon>Bacillati</taxon>
        <taxon>Bacillota</taxon>
        <taxon>Clostridia</taxon>
        <taxon>Eubacteriales</taxon>
        <taxon>Clostridiaceae</taxon>
        <taxon>Youngiibacter</taxon>
    </lineage>
</organism>
<dbReference type="Pfam" id="PF19570">
    <property type="entry name" value="DUF6088"/>
    <property type="match status" value="1"/>
</dbReference>
<accession>V7IAQ5</accession>
<evidence type="ECO:0008006" key="3">
    <source>
        <dbReference type="Google" id="ProtNLM"/>
    </source>
</evidence>
<dbReference type="InterPro" id="IPR045738">
    <property type="entry name" value="DUF6088"/>
</dbReference>
<dbReference type="STRING" id="994573.T472_0201405"/>
<gene>
    <name evidence="1" type="ORF">T472_0201405</name>
</gene>
<dbReference type="OrthoDB" id="9802612at2"/>
<dbReference type="Proteomes" id="UP000017747">
    <property type="component" value="Unassembled WGS sequence"/>
</dbReference>
<evidence type="ECO:0000313" key="1">
    <source>
        <dbReference type="EMBL" id="ETA82386.1"/>
    </source>
</evidence>
<dbReference type="EMBL" id="AXUN02000018">
    <property type="protein sequence ID" value="ETA82386.1"/>
    <property type="molecule type" value="Genomic_DNA"/>
</dbReference>
<dbReference type="AlphaFoldDB" id="V7IAQ5"/>
<comment type="caution">
    <text evidence="1">The sequence shown here is derived from an EMBL/GenBank/DDBJ whole genome shotgun (WGS) entry which is preliminary data.</text>
</comment>
<protein>
    <recommendedName>
        <fullName evidence="3">AbiEi antitoxin C-terminal domain-containing protein</fullName>
    </recommendedName>
</protein>
<reference evidence="1 2" key="1">
    <citation type="journal article" date="2014" name="Genome Announc.">
        <title>Genome Sequence of Youngiibacter fragilis, the Type Strain of the Genus Youngiibacter.</title>
        <authorList>
            <person name="Wawrik C.B."/>
            <person name="Callaghan A.V."/>
            <person name="Stamps B.W."/>
            <person name="Wawrik B."/>
        </authorList>
    </citation>
    <scope>NUCLEOTIDE SEQUENCE [LARGE SCALE GENOMIC DNA]</scope>
    <source>
        <strain evidence="1 2">232.1</strain>
    </source>
</reference>